<dbReference type="OrthoDB" id="4064873at2759"/>
<dbReference type="PANTHER" id="PTHR47655">
    <property type="entry name" value="QUINIC ACID UTILIZATION ACTIVATOR"/>
    <property type="match status" value="1"/>
</dbReference>
<dbReference type="GO" id="GO:0008270">
    <property type="term" value="F:zinc ion binding"/>
    <property type="evidence" value="ECO:0007669"/>
    <property type="project" value="InterPro"/>
</dbReference>
<keyword evidence="4" id="KW-0539">Nucleus</keyword>
<accession>A0A7H8RA14</accession>
<dbReference type="SUPFAM" id="SSF57701">
    <property type="entry name" value="Zn2/Cys6 DNA-binding domain"/>
    <property type="match status" value="1"/>
</dbReference>
<keyword evidence="1" id="KW-0805">Transcription regulation</keyword>
<dbReference type="InterPro" id="IPR036864">
    <property type="entry name" value="Zn2-C6_fun-type_DNA-bd_sf"/>
</dbReference>
<evidence type="ECO:0000256" key="5">
    <source>
        <dbReference type="SAM" id="MobiDB-lite"/>
    </source>
</evidence>
<organism evidence="7 8">
    <name type="scientific">Talaromyces rugulosus</name>
    <name type="common">Penicillium rugulosum</name>
    <dbReference type="NCBI Taxonomy" id="121627"/>
    <lineage>
        <taxon>Eukaryota</taxon>
        <taxon>Fungi</taxon>
        <taxon>Dikarya</taxon>
        <taxon>Ascomycota</taxon>
        <taxon>Pezizomycotina</taxon>
        <taxon>Eurotiomycetes</taxon>
        <taxon>Eurotiomycetidae</taxon>
        <taxon>Eurotiales</taxon>
        <taxon>Trichocomaceae</taxon>
        <taxon>Talaromyces</taxon>
        <taxon>Talaromyces sect. Islandici</taxon>
    </lineage>
</organism>
<keyword evidence="3" id="KW-0804">Transcription</keyword>
<dbReference type="GO" id="GO:0000981">
    <property type="term" value="F:DNA-binding transcription factor activity, RNA polymerase II-specific"/>
    <property type="evidence" value="ECO:0007669"/>
    <property type="project" value="InterPro"/>
</dbReference>
<keyword evidence="8" id="KW-1185">Reference proteome</keyword>
<dbReference type="CDD" id="cd12148">
    <property type="entry name" value="fungal_TF_MHR"/>
    <property type="match status" value="1"/>
</dbReference>
<dbReference type="EMBL" id="CP055903">
    <property type="protein sequence ID" value="QKX63264.1"/>
    <property type="molecule type" value="Genomic_DNA"/>
</dbReference>
<dbReference type="KEGG" id="trg:TRUGW13939_10433"/>
<dbReference type="PANTHER" id="PTHR47655:SF2">
    <property type="entry name" value="QUINIC ACID UTILIZATION ACTIVATOR"/>
    <property type="match status" value="1"/>
</dbReference>
<evidence type="ECO:0000259" key="6">
    <source>
        <dbReference type="PROSITE" id="PS50048"/>
    </source>
</evidence>
<name>A0A7H8RA14_TALRU</name>
<gene>
    <name evidence="7" type="ORF">TRUGW13939_10433</name>
</gene>
<evidence type="ECO:0000313" key="7">
    <source>
        <dbReference type="EMBL" id="QKX63264.1"/>
    </source>
</evidence>
<dbReference type="Pfam" id="PF00172">
    <property type="entry name" value="Zn_clus"/>
    <property type="match status" value="1"/>
</dbReference>
<evidence type="ECO:0000256" key="4">
    <source>
        <dbReference type="ARBA" id="ARBA00023242"/>
    </source>
</evidence>
<dbReference type="SMART" id="SM00066">
    <property type="entry name" value="GAL4"/>
    <property type="match status" value="1"/>
</dbReference>
<dbReference type="InterPro" id="IPR001138">
    <property type="entry name" value="Zn2Cys6_DnaBD"/>
</dbReference>
<dbReference type="GO" id="GO:0045944">
    <property type="term" value="P:positive regulation of transcription by RNA polymerase II"/>
    <property type="evidence" value="ECO:0007669"/>
    <property type="project" value="TreeGrafter"/>
</dbReference>
<sequence>MASLQPPRAARRGREKNTRLLREVTKRQRASTSDATNTIPVNAKLPTRRISRACDLCRLKKLRCDGIRPTCRACSLGGHDCTYGTGTKKRGLPTGYVRILEALWGLVFEVIPGSMQTALKLLQDAHVVWDEDEKVTLSSRHVSSADGLRHSWARSSVRQEIDEIVMGIERGEKPSPHGGIEDNDPEPPNFGSWTGNDLLGADLVQPPQPGELVTEHPDIHGHALRGAENVTDEPSMHLMVHPHGTFQPRPSIPIEAWSLLDTHSRYTNSWLPIVPKTEVVRIISLYQDDSACTLPEMALMWAVLALSSSAHYNATSPGELHVSRSYYNHALSLVSFDTATEYANFVPALVLLAMLDMSENKWETASMLAGNAVRAGLMTRQEDTPRRPARHCLFILSAFVMDTLAAARMNFVPHLRSKDVRPLLEFNTQGPEEWEQCPGEQRPLRSLTIFKEYVKLLMILNDCIYESQLSSSGFTPVSSDLETWLFGLPKHCNFNSTTGSLSTEQQISILSPPVANLGIMFDVVLSFLQASARFNFDSSNARTNLQDNPSRLKQAYLRSFEPCPWIGILDLHSHASSIRPTIGSTYSSGDQRIGATRNSTIIPTSTVGSQPIFGELDNPKTIEDLIDELSTTQGMAEFNSGSNQFMYDLGFYDT</sequence>
<reference evidence="8" key="1">
    <citation type="submission" date="2020-06" db="EMBL/GenBank/DDBJ databases">
        <title>A chromosome-scale genome assembly of Talaromyces rugulosus W13939.</title>
        <authorList>
            <person name="Wang B."/>
            <person name="Guo L."/>
            <person name="Ye K."/>
            <person name="Wang L."/>
        </authorList>
    </citation>
    <scope>NUCLEOTIDE SEQUENCE [LARGE SCALE GENOMIC DNA]</scope>
    <source>
        <strain evidence="8">W13939</strain>
    </source>
</reference>
<proteinExistence type="predicted"/>
<feature type="region of interest" description="Disordered" evidence="5">
    <location>
        <begin position="170"/>
        <end position="195"/>
    </location>
</feature>
<dbReference type="CDD" id="cd00067">
    <property type="entry name" value="GAL4"/>
    <property type="match status" value="1"/>
</dbReference>
<dbReference type="PROSITE" id="PS50048">
    <property type="entry name" value="ZN2_CY6_FUNGAL_2"/>
    <property type="match status" value="1"/>
</dbReference>
<evidence type="ECO:0000256" key="1">
    <source>
        <dbReference type="ARBA" id="ARBA00023015"/>
    </source>
</evidence>
<evidence type="ECO:0000256" key="3">
    <source>
        <dbReference type="ARBA" id="ARBA00023163"/>
    </source>
</evidence>
<dbReference type="RefSeq" id="XP_035349438.1">
    <property type="nucleotide sequence ID" value="XM_035493545.1"/>
</dbReference>
<dbReference type="GO" id="GO:0003677">
    <property type="term" value="F:DNA binding"/>
    <property type="evidence" value="ECO:0007669"/>
    <property type="project" value="UniProtKB-KW"/>
</dbReference>
<feature type="domain" description="Zn(2)-C6 fungal-type" evidence="6">
    <location>
        <begin position="53"/>
        <end position="83"/>
    </location>
</feature>
<dbReference type="GeneID" id="55997913"/>
<evidence type="ECO:0000313" key="8">
    <source>
        <dbReference type="Proteomes" id="UP000509510"/>
    </source>
</evidence>
<dbReference type="Gene3D" id="4.10.240.10">
    <property type="entry name" value="Zn(2)-C6 fungal-type DNA-binding domain"/>
    <property type="match status" value="1"/>
</dbReference>
<dbReference type="PROSITE" id="PS00463">
    <property type="entry name" value="ZN2_CY6_FUNGAL_1"/>
    <property type="match status" value="1"/>
</dbReference>
<evidence type="ECO:0000256" key="2">
    <source>
        <dbReference type="ARBA" id="ARBA00023125"/>
    </source>
</evidence>
<keyword evidence="2" id="KW-0238">DNA-binding</keyword>
<protein>
    <recommendedName>
        <fullName evidence="6">Zn(2)-C6 fungal-type domain-containing protein</fullName>
    </recommendedName>
</protein>
<dbReference type="Proteomes" id="UP000509510">
    <property type="component" value="Chromosome VI"/>
</dbReference>
<dbReference type="InterPro" id="IPR052783">
    <property type="entry name" value="Metabolic/Drug-Res_Regulator"/>
</dbReference>
<dbReference type="AlphaFoldDB" id="A0A7H8RA14"/>